<dbReference type="InterPro" id="IPR028021">
    <property type="entry name" value="Katanin_C-terminal"/>
</dbReference>
<reference evidence="11" key="1">
    <citation type="submission" date="2020-09" db="EMBL/GenBank/DDBJ databases">
        <title>Genome-Enabled Discovery of Anthraquinone Biosynthesis in Senna tora.</title>
        <authorList>
            <person name="Kang S.-H."/>
            <person name="Pandey R.P."/>
            <person name="Lee C.-M."/>
            <person name="Sim J.-S."/>
            <person name="Jeong J.-T."/>
            <person name="Choi B.-S."/>
            <person name="Jung M."/>
            <person name="Ginzburg D."/>
            <person name="Zhao K."/>
            <person name="Won S.Y."/>
            <person name="Oh T.-J."/>
            <person name="Yu Y."/>
            <person name="Kim N.-H."/>
            <person name="Lee O.R."/>
            <person name="Lee T.-H."/>
            <person name="Bashyal P."/>
            <person name="Kim T.-S."/>
            <person name="Lee W.-H."/>
            <person name="Kawkins C."/>
            <person name="Kim C.-K."/>
            <person name="Kim J.S."/>
            <person name="Ahn B.O."/>
            <person name="Rhee S.Y."/>
            <person name="Sohng J.K."/>
        </authorList>
    </citation>
    <scope>NUCLEOTIDE SEQUENCE</scope>
    <source>
        <tissue evidence="11">Leaf</tissue>
    </source>
</reference>
<dbReference type="InterPro" id="IPR001680">
    <property type="entry name" value="WD40_rpt"/>
</dbReference>
<dbReference type="GO" id="GO:0008017">
    <property type="term" value="F:microtubule binding"/>
    <property type="evidence" value="ECO:0007669"/>
    <property type="project" value="UniProtKB-UniRule"/>
</dbReference>
<dbReference type="SUPFAM" id="SSF50978">
    <property type="entry name" value="WD40 repeat-like"/>
    <property type="match status" value="1"/>
</dbReference>
<dbReference type="PANTHER" id="PTHR19845">
    <property type="entry name" value="KATANIN P80 SUBUNIT"/>
    <property type="match status" value="1"/>
</dbReference>
<feature type="region of interest" description="Disordered" evidence="9">
    <location>
        <begin position="360"/>
        <end position="380"/>
    </location>
</feature>
<keyword evidence="3 8" id="KW-0853">WD repeat</keyword>
<dbReference type="Pfam" id="PF00400">
    <property type="entry name" value="WD40"/>
    <property type="match status" value="5"/>
</dbReference>
<dbReference type="EMBL" id="JAAIUW010000002">
    <property type="protein sequence ID" value="KAF7840243.1"/>
    <property type="molecule type" value="Genomic_DNA"/>
</dbReference>
<evidence type="ECO:0000259" key="10">
    <source>
        <dbReference type="Pfam" id="PF13925"/>
    </source>
</evidence>
<dbReference type="PRINTS" id="PR00320">
    <property type="entry name" value="GPROTEINBRPT"/>
</dbReference>
<keyword evidence="2 7" id="KW-0963">Cytoplasm</keyword>
<dbReference type="PROSITE" id="PS00678">
    <property type="entry name" value="WD_REPEATS_1"/>
    <property type="match status" value="2"/>
</dbReference>
<keyword evidence="4 7" id="KW-0493">Microtubule</keyword>
<organism evidence="11 12">
    <name type="scientific">Senna tora</name>
    <dbReference type="NCBI Taxonomy" id="362788"/>
    <lineage>
        <taxon>Eukaryota</taxon>
        <taxon>Viridiplantae</taxon>
        <taxon>Streptophyta</taxon>
        <taxon>Embryophyta</taxon>
        <taxon>Tracheophyta</taxon>
        <taxon>Spermatophyta</taxon>
        <taxon>Magnoliopsida</taxon>
        <taxon>eudicotyledons</taxon>
        <taxon>Gunneridae</taxon>
        <taxon>Pentapetalae</taxon>
        <taxon>rosids</taxon>
        <taxon>fabids</taxon>
        <taxon>Fabales</taxon>
        <taxon>Fabaceae</taxon>
        <taxon>Caesalpinioideae</taxon>
        <taxon>Cassia clade</taxon>
        <taxon>Senna</taxon>
    </lineage>
</organism>
<dbReference type="GO" id="GO:0051013">
    <property type="term" value="P:microtubule severing"/>
    <property type="evidence" value="ECO:0007669"/>
    <property type="project" value="UniProtKB-UniRule"/>
</dbReference>
<evidence type="ECO:0000313" key="11">
    <source>
        <dbReference type="EMBL" id="KAF7840243.1"/>
    </source>
</evidence>
<proteinExistence type="inferred from homology"/>
<name>A0A834X9F5_9FABA</name>
<dbReference type="SMART" id="SM00320">
    <property type="entry name" value="WD40"/>
    <property type="match status" value="5"/>
</dbReference>
<dbReference type="CDD" id="cd00200">
    <property type="entry name" value="WD40"/>
    <property type="match status" value="1"/>
</dbReference>
<evidence type="ECO:0000256" key="5">
    <source>
        <dbReference type="ARBA" id="ARBA00022737"/>
    </source>
</evidence>
<dbReference type="Proteomes" id="UP000634136">
    <property type="component" value="Unassembled WGS sequence"/>
</dbReference>
<sequence length="780" mass="86847">MQSLCGHNSPVESLAFDSAEVLVLAGASTGAVKLWDLEEAKMVRTLTGHRSNCTAVEFHPFGEFFASGSMDTNLRIWDIRKKGCIHTYKGHSQGVSTIKFTPDGRWVVSGGFDNVVKVWDLTAGKLLNDFKFHEGHIRSIDFHPLEFLLATGSADRTVKFWDLETFELIGSARREATGVCSIVFHPDGRTLFAGLEDGLKVYSWEPVICHDAVDMGWTTLGDLCVHDGKLLGCSYYRNSVGIWVADISLIEPYNPGLEPKKNEGSDQKLCFRGSQLEKVEVGLGPTSGLHSMFPDNESKGIKNIYIDSSGGKPVALRRSGSYSSPKVDLLEDSKDICNLGTPKQNPTTVHAKSNGLAPRKSFISPTVVPRDTPGVKDTAKSGKETITFSRTKPGMLLKPSHVRRASTGRFDVDRFSADVNSGTLSNITSKLDDANDPNCQTKQRSENEVKESCEDKYPIKSITEKYQKTLSPNRLFDQEKCDESSPCNAEINPVKYINGVAVVRGRTRSLVERFERGEKVHIKEDQIKASPAMICERRERIHINEDETNAFPAKICEKKEGIHVNEDQTKSSLSTMFEKKERIHINENRSNTPSMTATISETDKPPTILKVEPQILERDLNSAKDLNFPNEGELIEGLMQTHDVTLSNLRSRLTKLQVVRHFWERRDFKGAINALRKLPDQYVQADVISVLVEKMEILTLDLLPCLLPVLIDLLDSRTERHVKVSLDMLLKLVAVFGPTIRATTSAPPSVGVDLHAEQRTGGNAATSALCNYKRSKRFFQ</sequence>
<feature type="repeat" description="WD" evidence="8">
    <location>
        <begin position="4"/>
        <end position="45"/>
    </location>
</feature>
<dbReference type="OrthoDB" id="538223at2759"/>
<dbReference type="GO" id="GO:0007019">
    <property type="term" value="P:microtubule depolymerization"/>
    <property type="evidence" value="ECO:0007669"/>
    <property type="project" value="TreeGrafter"/>
</dbReference>
<dbReference type="GO" id="GO:0005737">
    <property type="term" value="C:cytoplasm"/>
    <property type="evidence" value="ECO:0007669"/>
    <property type="project" value="UniProtKB-UniRule"/>
</dbReference>
<dbReference type="PROSITE" id="PS50082">
    <property type="entry name" value="WD_REPEATS_2"/>
    <property type="match status" value="4"/>
</dbReference>
<feature type="repeat" description="WD" evidence="8">
    <location>
        <begin position="88"/>
        <end position="129"/>
    </location>
</feature>
<comment type="similarity">
    <text evidence="7">Belongs to the WD repeat KATNB1 family.</text>
</comment>
<dbReference type="Pfam" id="PF13925">
    <property type="entry name" value="Katanin_con80"/>
    <property type="match status" value="1"/>
</dbReference>
<keyword evidence="5" id="KW-0677">Repeat</keyword>
<protein>
    <recommendedName>
        <fullName evidence="7">Katanin p80 WD40 repeat-containing subunit B1 homolog</fullName>
    </recommendedName>
</protein>
<evidence type="ECO:0000256" key="6">
    <source>
        <dbReference type="ARBA" id="ARBA00023212"/>
    </source>
</evidence>
<evidence type="ECO:0000256" key="3">
    <source>
        <dbReference type="ARBA" id="ARBA00022574"/>
    </source>
</evidence>
<dbReference type="GO" id="GO:0008352">
    <property type="term" value="C:katanin complex"/>
    <property type="evidence" value="ECO:0007669"/>
    <property type="project" value="InterPro"/>
</dbReference>
<dbReference type="InterPro" id="IPR036322">
    <property type="entry name" value="WD40_repeat_dom_sf"/>
</dbReference>
<feature type="repeat" description="WD" evidence="8">
    <location>
        <begin position="130"/>
        <end position="171"/>
    </location>
</feature>
<comment type="subcellular location">
    <subcellularLocation>
        <location evidence="1 7">Cytoplasm</location>
        <location evidence="1 7">Cytoskeleton</location>
    </subcellularLocation>
</comment>
<evidence type="ECO:0000256" key="4">
    <source>
        <dbReference type="ARBA" id="ARBA00022701"/>
    </source>
</evidence>
<evidence type="ECO:0000256" key="7">
    <source>
        <dbReference type="HAMAP-Rule" id="MF_03022"/>
    </source>
</evidence>
<evidence type="ECO:0000256" key="8">
    <source>
        <dbReference type="PROSITE-ProRule" id="PRU00221"/>
    </source>
</evidence>
<keyword evidence="6 7" id="KW-0206">Cytoskeleton</keyword>
<evidence type="ECO:0000256" key="9">
    <source>
        <dbReference type="SAM" id="MobiDB-lite"/>
    </source>
</evidence>
<dbReference type="FunFam" id="2.130.10.10:FF:000897">
    <property type="entry name" value="Katanin p80 WD40 repeat-containing subunit B1 homolog"/>
    <property type="match status" value="1"/>
</dbReference>
<dbReference type="GO" id="GO:0005874">
    <property type="term" value="C:microtubule"/>
    <property type="evidence" value="ECO:0007669"/>
    <property type="project" value="UniProtKB-KW"/>
</dbReference>
<dbReference type="InterPro" id="IPR015943">
    <property type="entry name" value="WD40/YVTN_repeat-like_dom_sf"/>
</dbReference>
<feature type="domain" description="Katanin p80 subunit C-terminal" evidence="10">
    <location>
        <begin position="640"/>
        <end position="760"/>
    </location>
</feature>
<accession>A0A834X9F5</accession>
<evidence type="ECO:0000313" key="12">
    <source>
        <dbReference type="Proteomes" id="UP000634136"/>
    </source>
</evidence>
<dbReference type="Gene3D" id="2.130.10.10">
    <property type="entry name" value="YVTN repeat-like/Quinoprotein amine dehydrogenase"/>
    <property type="match status" value="2"/>
</dbReference>
<comment type="function">
    <text evidence="7">May participate in a complex which severs microtubules in an ATP-dependent manner. Microtubule severing may promote rapid reorganization of cellular microtubule arrays.</text>
</comment>
<evidence type="ECO:0000256" key="1">
    <source>
        <dbReference type="ARBA" id="ARBA00004245"/>
    </source>
</evidence>
<keyword evidence="12" id="KW-1185">Reference proteome</keyword>
<dbReference type="InterPro" id="IPR019775">
    <property type="entry name" value="WD40_repeat_CS"/>
</dbReference>
<dbReference type="InterPro" id="IPR026962">
    <property type="entry name" value="KTNB1"/>
</dbReference>
<dbReference type="InterPro" id="IPR020472">
    <property type="entry name" value="WD40_PAC1"/>
</dbReference>
<dbReference type="AlphaFoldDB" id="A0A834X9F5"/>
<gene>
    <name evidence="11" type="ORF">G2W53_002541</name>
</gene>
<dbReference type="HAMAP" id="MF_03022">
    <property type="entry name" value="Katanin_p80_B1"/>
    <property type="match status" value="1"/>
</dbReference>
<evidence type="ECO:0000256" key="2">
    <source>
        <dbReference type="ARBA" id="ARBA00022490"/>
    </source>
</evidence>
<feature type="repeat" description="WD" evidence="8">
    <location>
        <begin position="46"/>
        <end position="87"/>
    </location>
</feature>
<comment type="caution">
    <text evidence="11">The sequence shown here is derived from an EMBL/GenBank/DDBJ whole genome shotgun (WGS) entry which is preliminary data.</text>
</comment>
<dbReference type="PANTHER" id="PTHR19845:SF15">
    <property type="entry name" value="KATANIN P80 WD40 REPEAT-CONTAINING SUBUNIT B1 HOMOLOG KTN80.2"/>
    <property type="match status" value="1"/>
</dbReference>
<dbReference type="PROSITE" id="PS50294">
    <property type="entry name" value="WD_REPEATS_REGION"/>
    <property type="match status" value="4"/>
</dbReference>